<sequence length="120" mass="13813">MTYTDVVKAHKIYRDIPNLMKTDDEGKRQLLRRIIGLMASQRQLQDSISASVEPATDDSDYSGYYYESAGIRFMWERLKAVEDELRLLEKQLGDFSYPYLTYPGNVNPVPSLVLKSQLEG</sequence>
<name>A0A0B5A430_9CAUD</name>
<dbReference type="RefSeq" id="YP_009210814.1">
    <property type="nucleotide sequence ID" value="NC_028933.1"/>
</dbReference>
<dbReference type="Proteomes" id="UP000031719">
    <property type="component" value="Segment"/>
</dbReference>
<reference evidence="1 2" key="1">
    <citation type="submission" date="2014-12" db="EMBL/GenBank/DDBJ databases">
        <authorList>
            <person name="Magill D.J."/>
            <person name="Shaburova O.V."/>
            <person name="Chesnokova E.N."/>
            <person name="Pleteneva E.A."/>
            <person name="Krylov V.N."/>
            <person name="Kulakov L.A."/>
        </authorList>
    </citation>
    <scope>NUCLEOTIDE SEQUENCE [LARGE SCALE GENOMIC DNA]</scope>
</reference>
<protein>
    <submittedName>
        <fullName evidence="1">Uncharacterized protein</fullName>
    </submittedName>
</protein>
<proteinExistence type="predicted"/>
<dbReference type="KEGG" id="vg:26637257"/>
<evidence type="ECO:0000313" key="2">
    <source>
        <dbReference type="Proteomes" id="UP000031719"/>
    </source>
</evidence>
<dbReference type="OrthoDB" id="13687at10239"/>
<dbReference type="GeneID" id="26637257"/>
<evidence type="ECO:0000313" key="1">
    <source>
        <dbReference type="EMBL" id="AJD82724.1"/>
    </source>
</evidence>
<organism evidence="1 2">
    <name type="scientific">Pseudomonas phage PhiCHU</name>
    <dbReference type="NCBI Taxonomy" id="1589273"/>
    <lineage>
        <taxon>Viruses</taxon>
        <taxon>Duplodnaviria</taxon>
        <taxon>Heunggongvirae</taxon>
        <taxon>Uroviricota</taxon>
        <taxon>Caudoviricetes</taxon>
        <taxon>Bruynoghevirus</taxon>
        <taxon>Bruynoghevirus CHU</taxon>
    </lineage>
</organism>
<dbReference type="EMBL" id="KP233880">
    <property type="protein sequence ID" value="AJD82724.1"/>
    <property type="molecule type" value="Genomic_DNA"/>
</dbReference>
<gene>
    <name evidence="1" type="ORF">PhiCHU_31</name>
</gene>
<accession>A0A0B5A430</accession>
<keyword evidence="2" id="KW-1185">Reference proteome</keyword>